<dbReference type="Proteomes" id="UP001203297">
    <property type="component" value="Unassembled WGS sequence"/>
</dbReference>
<name>A0AAD4QP32_9AGAM</name>
<proteinExistence type="predicted"/>
<keyword evidence="2" id="KW-0812">Transmembrane</keyword>
<evidence type="ECO:0000256" key="2">
    <source>
        <dbReference type="SAM" id="Phobius"/>
    </source>
</evidence>
<feature type="compositionally biased region" description="Basic and acidic residues" evidence="1">
    <location>
        <begin position="218"/>
        <end position="229"/>
    </location>
</feature>
<evidence type="ECO:0000313" key="4">
    <source>
        <dbReference type="Proteomes" id="UP001203297"/>
    </source>
</evidence>
<keyword evidence="2" id="KW-1133">Transmembrane helix</keyword>
<sequence>MHTLGYDSKTLLSTLLLVLSGTISVNRQQVQIVNLTCVILSLSFILMFALGSLLARRLIAHRHHTIHGNTHLRAPSLPALLARRARKARNRASFSPTVSTLIAQSTLVASSPLRLDIMTDSFGSPSTIRWSMDFLCRGLERSLSWGRATIGLFGLAASASAASIQQSFSGLFNLVASPSTSLSTSDTSRSSNATPLHPTPCRPSHTGPDQTNLITDTSEPKPDTPVPDRIDIPSILLSANDTQYTTFPIPLIILSLPSNEHLIGYQPPSAPLDENLLSPDGTFRSAESAAWTTADTYDINNSTRLALASRLRERRKGPVSSPVLATLGMNMNTNHWPRWL</sequence>
<feature type="compositionally biased region" description="Low complexity" evidence="1">
    <location>
        <begin position="183"/>
        <end position="194"/>
    </location>
</feature>
<feature type="region of interest" description="Disordered" evidence="1">
    <location>
        <begin position="183"/>
        <end position="229"/>
    </location>
</feature>
<protein>
    <submittedName>
        <fullName evidence="3">Uncharacterized protein</fullName>
    </submittedName>
</protein>
<reference evidence="3" key="1">
    <citation type="journal article" date="2022" name="New Phytol.">
        <title>Evolutionary transition to the ectomycorrhizal habit in the genomes of a hyperdiverse lineage of mushroom-forming fungi.</title>
        <authorList>
            <person name="Looney B."/>
            <person name="Miyauchi S."/>
            <person name="Morin E."/>
            <person name="Drula E."/>
            <person name="Courty P.E."/>
            <person name="Kohler A."/>
            <person name="Kuo A."/>
            <person name="LaButti K."/>
            <person name="Pangilinan J."/>
            <person name="Lipzen A."/>
            <person name="Riley R."/>
            <person name="Andreopoulos W."/>
            <person name="He G."/>
            <person name="Johnson J."/>
            <person name="Nolan M."/>
            <person name="Tritt A."/>
            <person name="Barry K.W."/>
            <person name="Grigoriev I.V."/>
            <person name="Nagy L.G."/>
            <person name="Hibbett D."/>
            <person name="Henrissat B."/>
            <person name="Matheny P.B."/>
            <person name="Labbe J."/>
            <person name="Martin F.M."/>
        </authorList>
    </citation>
    <scope>NUCLEOTIDE SEQUENCE</scope>
    <source>
        <strain evidence="3">BPL690</strain>
    </source>
</reference>
<keyword evidence="2" id="KW-0472">Membrane</keyword>
<dbReference type="EMBL" id="WTXG01000012">
    <property type="protein sequence ID" value="KAI0301933.1"/>
    <property type="molecule type" value="Genomic_DNA"/>
</dbReference>
<gene>
    <name evidence="3" type="ORF">B0F90DRAFT_1816813</name>
</gene>
<comment type="caution">
    <text evidence="3">The sequence shown here is derived from an EMBL/GenBank/DDBJ whole genome shotgun (WGS) entry which is preliminary data.</text>
</comment>
<evidence type="ECO:0000256" key="1">
    <source>
        <dbReference type="SAM" id="MobiDB-lite"/>
    </source>
</evidence>
<organism evidence="3 4">
    <name type="scientific">Multifurca ochricompacta</name>
    <dbReference type="NCBI Taxonomy" id="376703"/>
    <lineage>
        <taxon>Eukaryota</taxon>
        <taxon>Fungi</taxon>
        <taxon>Dikarya</taxon>
        <taxon>Basidiomycota</taxon>
        <taxon>Agaricomycotina</taxon>
        <taxon>Agaricomycetes</taxon>
        <taxon>Russulales</taxon>
        <taxon>Russulaceae</taxon>
        <taxon>Multifurca</taxon>
    </lineage>
</organism>
<evidence type="ECO:0000313" key="3">
    <source>
        <dbReference type="EMBL" id="KAI0301933.1"/>
    </source>
</evidence>
<feature type="transmembrane region" description="Helical" evidence="2">
    <location>
        <begin position="32"/>
        <end position="55"/>
    </location>
</feature>
<keyword evidence="4" id="KW-1185">Reference proteome</keyword>
<accession>A0AAD4QP32</accession>
<feature type="compositionally biased region" description="Polar residues" evidence="1">
    <location>
        <begin position="207"/>
        <end position="217"/>
    </location>
</feature>
<dbReference type="AlphaFoldDB" id="A0AAD4QP32"/>